<dbReference type="Proteomes" id="UP001434883">
    <property type="component" value="Unassembled WGS sequence"/>
</dbReference>
<comment type="caution">
    <text evidence="1">The sequence shown here is derived from an EMBL/GenBank/DDBJ whole genome shotgun (WGS) entry which is preliminary data.</text>
</comment>
<organism evidence="1 2">
    <name type="scientific">Xenoophorus captivus</name>
    <dbReference type="NCBI Taxonomy" id="1517983"/>
    <lineage>
        <taxon>Eukaryota</taxon>
        <taxon>Metazoa</taxon>
        <taxon>Chordata</taxon>
        <taxon>Craniata</taxon>
        <taxon>Vertebrata</taxon>
        <taxon>Euteleostomi</taxon>
        <taxon>Actinopterygii</taxon>
        <taxon>Neopterygii</taxon>
        <taxon>Teleostei</taxon>
        <taxon>Neoteleostei</taxon>
        <taxon>Acanthomorphata</taxon>
        <taxon>Ovalentaria</taxon>
        <taxon>Atherinomorphae</taxon>
        <taxon>Cyprinodontiformes</taxon>
        <taxon>Goodeidae</taxon>
        <taxon>Xenoophorus</taxon>
    </lineage>
</organism>
<sequence>MAVVSKQVNMELAKIKQKCPLYEANGQAGERCTSVPKEKDEMVEQEFNRLLEATSYLSHQLDFNFLNSKPVSLGQALEVVIQLQEKHVKDEQIEHWKKIVNTQEELRDLLNKVTRGQITEGNLESQFEMTTMFPLLDGVH</sequence>
<name>A0ABV0SD81_9TELE</name>
<reference evidence="1 2" key="1">
    <citation type="submission" date="2021-06" db="EMBL/GenBank/DDBJ databases">
        <authorList>
            <person name="Palmer J.M."/>
        </authorList>
    </citation>
    <scope>NUCLEOTIDE SEQUENCE [LARGE SCALE GENOMIC DNA]</scope>
    <source>
        <strain evidence="1 2">XC_2019</strain>
        <tissue evidence="1">Muscle</tissue>
    </source>
</reference>
<gene>
    <name evidence="1" type="primary">KDM1A_2</name>
    <name evidence="1" type="ORF">XENOCAPTIV_002655</name>
</gene>
<protein>
    <submittedName>
        <fullName evidence="1">Lysine-specific histone demethylase 1A</fullName>
    </submittedName>
</protein>
<dbReference type="Gene3D" id="1.10.287.80">
    <property type="entry name" value="ATP synthase, gamma subunit, helix hairpin domain"/>
    <property type="match status" value="1"/>
</dbReference>
<proteinExistence type="predicted"/>
<dbReference type="EMBL" id="JAHRIN010076890">
    <property type="protein sequence ID" value="MEQ2218401.1"/>
    <property type="molecule type" value="Genomic_DNA"/>
</dbReference>
<accession>A0ABV0SD81</accession>
<keyword evidence="2" id="KW-1185">Reference proteome</keyword>
<evidence type="ECO:0000313" key="1">
    <source>
        <dbReference type="EMBL" id="MEQ2218401.1"/>
    </source>
</evidence>
<evidence type="ECO:0000313" key="2">
    <source>
        <dbReference type="Proteomes" id="UP001434883"/>
    </source>
</evidence>